<feature type="transmembrane region" description="Helical" evidence="5">
    <location>
        <begin position="213"/>
        <end position="234"/>
    </location>
</feature>
<dbReference type="GO" id="GO:0055085">
    <property type="term" value="P:transmembrane transport"/>
    <property type="evidence" value="ECO:0007669"/>
    <property type="project" value="InterPro"/>
</dbReference>
<evidence type="ECO:0000256" key="5">
    <source>
        <dbReference type="SAM" id="Phobius"/>
    </source>
</evidence>
<feature type="transmembrane region" description="Helical" evidence="5">
    <location>
        <begin position="149"/>
        <end position="171"/>
    </location>
</feature>
<dbReference type="GO" id="GO:0016020">
    <property type="term" value="C:membrane"/>
    <property type="evidence" value="ECO:0007669"/>
    <property type="project" value="UniProtKB-SubCell"/>
</dbReference>
<dbReference type="AlphaFoldDB" id="A0A5R8ZH50"/>
<feature type="transmembrane region" description="Helical" evidence="5">
    <location>
        <begin position="39"/>
        <end position="59"/>
    </location>
</feature>
<proteinExistence type="predicted"/>
<comment type="caution">
    <text evidence="7">The sequence shown here is derived from an EMBL/GenBank/DDBJ whole genome shotgun (WGS) entry which is preliminary data.</text>
</comment>
<keyword evidence="3 5" id="KW-1133">Transmembrane helix</keyword>
<feature type="transmembrane region" description="Helical" evidence="5">
    <location>
        <begin position="455"/>
        <end position="477"/>
    </location>
</feature>
<feature type="domain" description="Amino acid permease/ SLC12A" evidence="6">
    <location>
        <begin position="41"/>
        <end position="473"/>
    </location>
</feature>
<evidence type="ECO:0000256" key="3">
    <source>
        <dbReference type="ARBA" id="ARBA00022989"/>
    </source>
</evidence>
<dbReference type="PANTHER" id="PTHR42770:SF16">
    <property type="entry name" value="AMINO ACID PERMEASE"/>
    <property type="match status" value="1"/>
</dbReference>
<dbReference type="EMBL" id="VAUO01000001">
    <property type="protein sequence ID" value="TLP65093.1"/>
    <property type="molecule type" value="Genomic_DNA"/>
</dbReference>
<dbReference type="PANTHER" id="PTHR42770">
    <property type="entry name" value="AMINO ACID TRANSPORTER-RELATED"/>
    <property type="match status" value="1"/>
</dbReference>
<feature type="transmembrane region" description="Helical" evidence="5">
    <location>
        <begin position="65"/>
        <end position="85"/>
    </location>
</feature>
<evidence type="ECO:0000313" key="8">
    <source>
        <dbReference type="Proteomes" id="UP000309819"/>
    </source>
</evidence>
<organism evidence="7 8">
    <name type="scientific">Pseudomonas mosselii</name>
    <dbReference type="NCBI Taxonomy" id="78327"/>
    <lineage>
        <taxon>Bacteria</taxon>
        <taxon>Pseudomonadati</taxon>
        <taxon>Pseudomonadota</taxon>
        <taxon>Gammaproteobacteria</taxon>
        <taxon>Pseudomonadales</taxon>
        <taxon>Pseudomonadaceae</taxon>
        <taxon>Pseudomonas</taxon>
    </lineage>
</organism>
<reference evidence="7 8" key="1">
    <citation type="submission" date="2019-05" db="EMBL/GenBank/DDBJ databases">
        <title>Pseudomonas sp. SC006 isolated from lettuce that can produce HBGAs.</title>
        <authorList>
            <person name="Wang D."/>
            <person name="Liao N."/>
            <person name="Liu D."/>
            <person name="Zhang Z."/>
            <person name="Zou S."/>
        </authorList>
    </citation>
    <scope>NUCLEOTIDE SEQUENCE [LARGE SCALE GENOMIC DNA]</scope>
    <source>
        <strain evidence="7 8">SC006</strain>
    </source>
</reference>
<gene>
    <name evidence="7" type="ORF">FEM01_02625</name>
</gene>
<keyword evidence="4 5" id="KW-0472">Membrane</keyword>
<dbReference type="Gene3D" id="1.20.1740.10">
    <property type="entry name" value="Amino acid/polyamine transporter I"/>
    <property type="match status" value="1"/>
</dbReference>
<evidence type="ECO:0000256" key="2">
    <source>
        <dbReference type="ARBA" id="ARBA00022692"/>
    </source>
</evidence>
<feature type="transmembrane region" description="Helical" evidence="5">
    <location>
        <begin position="299"/>
        <end position="325"/>
    </location>
</feature>
<name>A0A5R8ZH50_9PSED</name>
<sequence length="493" mass="52826">MKMSSVLNHASPTGELASEVTDAPKTDFKLKGNMGTLDLVFTVLAFTAPLGVVFGFLSYNISYGIGVPIAFLGVTVLMIMFAVGFTNMTRQVPRPGAFYTYIAEGLGRPLGLGGSFLALVTYGFNIVAALVFAGIAVNNFITSFIGESAVAWWVWSLLMLAVVWGMSYFNVEFSAKVLTVVLFLEVVAIVIFDVVVLYNGGPEGHSIEPWNPVNLMTPTLGLLLLFSVGLFNGFEATAIYRDEVRDPINTIPRATYLAIVFLGVFYAISSYALITSAGVSHAVANAQANPAGMMPDALLRYFGVFANQVVAALLLTSMFASTLSLQNILSRYTHSLSVDGVLPRILATVHPKHGSPYMSAMAVGSFIFVALVISILTKTKEMALYGAAVGIAFYGMLLLLFLTSVAVLVFFRRKGEGFSFWKTFVAPLIAAIGVGAVVVIASANIELLIDAPHVIIWSLVALTYVAIGLGVVIALVLKKKGSATYERIGRRVD</sequence>
<evidence type="ECO:0000313" key="7">
    <source>
        <dbReference type="EMBL" id="TLP65093.1"/>
    </source>
</evidence>
<comment type="subcellular location">
    <subcellularLocation>
        <location evidence="1">Membrane</location>
        <topology evidence="1">Multi-pass membrane protein</topology>
    </subcellularLocation>
</comment>
<dbReference type="InterPro" id="IPR050367">
    <property type="entry name" value="APC_superfamily"/>
</dbReference>
<feature type="transmembrane region" description="Helical" evidence="5">
    <location>
        <begin position="116"/>
        <end position="137"/>
    </location>
</feature>
<dbReference type="PIRSF" id="PIRSF006060">
    <property type="entry name" value="AA_transporter"/>
    <property type="match status" value="1"/>
</dbReference>
<evidence type="ECO:0000256" key="4">
    <source>
        <dbReference type="ARBA" id="ARBA00023136"/>
    </source>
</evidence>
<accession>A0A5R8ZH50</accession>
<evidence type="ECO:0000259" key="6">
    <source>
        <dbReference type="Pfam" id="PF00324"/>
    </source>
</evidence>
<dbReference type="Proteomes" id="UP000309819">
    <property type="component" value="Unassembled WGS sequence"/>
</dbReference>
<dbReference type="InterPro" id="IPR004841">
    <property type="entry name" value="AA-permease/SLC12A_dom"/>
</dbReference>
<feature type="transmembrane region" description="Helical" evidence="5">
    <location>
        <begin position="178"/>
        <end position="201"/>
    </location>
</feature>
<feature type="transmembrane region" description="Helical" evidence="5">
    <location>
        <begin position="423"/>
        <end position="443"/>
    </location>
</feature>
<dbReference type="Pfam" id="PF00324">
    <property type="entry name" value="AA_permease"/>
    <property type="match status" value="1"/>
</dbReference>
<keyword evidence="8" id="KW-1185">Reference proteome</keyword>
<keyword evidence="2 5" id="KW-0812">Transmembrane</keyword>
<feature type="transmembrane region" description="Helical" evidence="5">
    <location>
        <begin position="255"/>
        <end position="279"/>
    </location>
</feature>
<dbReference type="OrthoDB" id="9804700at2"/>
<protein>
    <submittedName>
        <fullName evidence="7">APC family permease</fullName>
    </submittedName>
</protein>
<feature type="transmembrane region" description="Helical" evidence="5">
    <location>
        <begin position="382"/>
        <end position="411"/>
    </location>
</feature>
<evidence type="ECO:0000256" key="1">
    <source>
        <dbReference type="ARBA" id="ARBA00004141"/>
    </source>
</evidence>
<feature type="transmembrane region" description="Helical" evidence="5">
    <location>
        <begin position="357"/>
        <end position="376"/>
    </location>
</feature>